<dbReference type="KEGG" id="amus:LMH87_003015"/>
<dbReference type="RefSeq" id="XP_056051491.1">
    <property type="nucleotide sequence ID" value="XM_056194566.1"/>
</dbReference>
<dbReference type="Proteomes" id="UP001144673">
    <property type="component" value="Chromosome 3"/>
</dbReference>
<sequence>MGWVPNLATRRFFSSPQETNPGLDHCGIDSTSFIPLQARKRNAIRATQNGLRVIFLVFAIWVTVTPL</sequence>
<feature type="transmembrane region" description="Helical" evidence="1">
    <location>
        <begin position="49"/>
        <end position="66"/>
    </location>
</feature>
<reference evidence="2" key="1">
    <citation type="journal article" date="2023" name="Access Microbiol">
        <title>De-novo genome assembly for Akanthomyces muscarius, a biocontrol agent of insect agricultural pests.</title>
        <authorList>
            <person name="Erdos Z."/>
            <person name="Studholme D.J."/>
            <person name="Raymond B."/>
            <person name="Sharma M."/>
        </authorList>
    </citation>
    <scope>NUCLEOTIDE SEQUENCE</scope>
    <source>
        <strain evidence="2">Ve6</strain>
    </source>
</reference>
<keyword evidence="1" id="KW-0812">Transmembrane</keyword>
<keyword evidence="1" id="KW-1133">Transmembrane helix</keyword>
<gene>
    <name evidence="2" type="ORF">LMH87_003015</name>
</gene>
<evidence type="ECO:0000256" key="1">
    <source>
        <dbReference type="SAM" id="Phobius"/>
    </source>
</evidence>
<dbReference type="GeneID" id="80890174"/>
<evidence type="ECO:0000313" key="2">
    <source>
        <dbReference type="EMBL" id="KAJ4148550.1"/>
    </source>
</evidence>
<protein>
    <submittedName>
        <fullName evidence="2">Uncharacterized protein</fullName>
    </submittedName>
</protein>
<name>A0A9W8Q9I7_AKAMU</name>
<comment type="caution">
    <text evidence="2">The sequence shown here is derived from an EMBL/GenBank/DDBJ whole genome shotgun (WGS) entry which is preliminary data.</text>
</comment>
<keyword evidence="3" id="KW-1185">Reference proteome</keyword>
<organism evidence="2 3">
    <name type="scientific">Akanthomyces muscarius</name>
    <name type="common">Entomopathogenic fungus</name>
    <name type="synonym">Lecanicillium muscarium</name>
    <dbReference type="NCBI Taxonomy" id="2231603"/>
    <lineage>
        <taxon>Eukaryota</taxon>
        <taxon>Fungi</taxon>
        <taxon>Dikarya</taxon>
        <taxon>Ascomycota</taxon>
        <taxon>Pezizomycotina</taxon>
        <taxon>Sordariomycetes</taxon>
        <taxon>Hypocreomycetidae</taxon>
        <taxon>Hypocreales</taxon>
        <taxon>Cordycipitaceae</taxon>
        <taxon>Akanthomyces</taxon>
    </lineage>
</organism>
<proteinExistence type="predicted"/>
<accession>A0A9W8Q9I7</accession>
<dbReference type="EMBL" id="JAJHUN010000010">
    <property type="protein sequence ID" value="KAJ4148550.1"/>
    <property type="molecule type" value="Genomic_DNA"/>
</dbReference>
<evidence type="ECO:0000313" key="3">
    <source>
        <dbReference type="Proteomes" id="UP001144673"/>
    </source>
</evidence>
<keyword evidence="1" id="KW-0472">Membrane</keyword>
<dbReference type="AlphaFoldDB" id="A0A9W8Q9I7"/>